<keyword evidence="5" id="KW-1185">Reference proteome</keyword>
<evidence type="ECO:0000259" key="3">
    <source>
        <dbReference type="Pfam" id="PF00150"/>
    </source>
</evidence>
<dbReference type="InterPro" id="IPR001547">
    <property type="entry name" value="Glyco_hydro_5"/>
</dbReference>
<dbReference type="Proteomes" id="UP000244892">
    <property type="component" value="Chromosome"/>
</dbReference>
<evidence type="ECO:0000256" key="1">
    <source>
        <dbReference type="ARBA" id="ARBA00022801"/>
    </source>
</evidence>
<dbReference type="KEGG" id="aon:DEH84_14355"/>
<dbReference type="InterPro" id="IPR018087">
    <property type="entry name" value="Glyco_hydro_5_CS"/>
</dbReference>
<accession>A0A2U8FTU2</accession>
<reference evidence="4 5" key="1">
    <citation type="submission" date="2018-05" db="EMBL/GenBank/DDBJ databases">
        <title>complete genome sequence of Aquabacterium olei NBRC 110486.</title>
        <authorList>
            <person name="Tang B."/>
            <person name="Chang J."/>
            <person name="Zhang L."/>
            <person name="Yang H."/>
        </authorList>
    </citation>
    <scope>NUCLEOTIDE SEQUENCE [LARGE SCALE GENOMIC DNA]</scope>
    <source>
        <strain evidence="4 5">NBRC 110486</strain>
    </source>
</reference>
<sequence>MSVPSLNLSSPVRLKLALTALVCACLTACGGGGGGSESKIASPQLAASEAEVSVDAQGVVLASSTLSTTRTYLNNITTTTANAGEVMDDFNAYTALDGALVPKWQFSLGPEFTGAIGTMAMSSTLENRHADVVADFGCSTLEVIAAPKWNCGRYVSGTRNFSVPFAVTAPDSTRVLMRVRQTQPLLGTGMRLRDTSGQTLQYSFASQTIESVQGDGWAQVSVPVRAPASYWGGVNNGVLQGGVSGVSLTVGQQALVGPRGTVQFDDVRLVRSNTVEVGLTGQEAVLSKGVVARTTDRMATGASFYRISDASMKLASEAGFNVIRFDLFWDMVQSGGRFDFSIYETALTRLAKYGMKALFILDYGHPDFGGGAPVTEANRAAYIEFARQATRFAMGRNVVAFEVWNEPDNAVFWRDGDPKTYAALLGPTVAAIKAIDPNRKVLNGGPSWINLPYVLELARTGQLANVDGFAIHPYRTGAPETFAGDLTALRYVLKSQGVNAPVWSTEWGYSSGGLNAATFGDGHDIRARTWQARMVLRTMLTQISMNLPMMMTFELLDRGNDPANPEYNYGMLTPSLTPKPAYVAAKQLQTMTGSKDYRGVVTGLPARVHGLKWEGDGKVVYAVWLDSNQISAQVSVPATAQVIAWDGSLPTTAAGSSNTRQLTLTHDMGPVYIAF</sequence>
<dbReference type="OrthoDB" id="912485at2"/>
<dbReference type="InterPro" id="IPR051923">
    <property type="entry name" value="Glycosyl_Hydrolase_39"/>
</dbReference>
<dbReference type="InterPro" id="IPR017853">
    <property type="entry name" value="GH"/>
</dbReference>
<keyword evidence="2" id="KW-0326">Glycosidase</keyword>
<dbReference type="RefSeq" id="WP_109037467.1">
    <property type="nucleotide sequence ID" value="NZ_CP029210.1"/>
</dbReference>
<protein>
    <recommendedName>
        <fullName evidence="3">Glycoside hydrolase family 5 domain-containing protein</fullName>
    </recommendedName>
</protein>
<dbReference type="AlphaFoldDB" id="A0A2U8FTU2"/>
<dbReference type="GO" id="GO:0004553">
    <property type="term" value="F:hydrolase activity, hydrolyzing O-glycosyl compounds"/>
    <property type="evidence" value="ECO:0007669"/>
    <property type="project" value="InterPro"/>
</dbReference>
<dbReference type="Pfam" id="PF00150">
    <property type="entry name" value="Cellulase"/>
    <property type="match status" value="1"/>
</dbReference>
<dbReference type="PANTHER" id="PTHR12631:SF10">
    <property type="entry name" value="BETA-XYLOSIDASE-LIKE PROTEIN-RELATED"/>
    <property type="match status" value="1"/>
</dbReference>
<evidence type="ECO:0000313" key="4">
    <source>
        <dbReference type="EMBL" id="AWI54473.1"/>
    </source>
</evidence>
<dbReference type="SUPFAM" id="SSF51445">
    <property type="entry name" value="(Trans)glycosidases"/>
    <property type="match status" value="1"/>
</dbReference>
<dbReference type="PANTHER" id="PTHR12631">
    <property type="entry name" value="ALPHA-L-IDURONIDASE"/>
    <property type="match status" value="1"/>
</dbReference>
<dbReference type="PROSITE" id="PS00659">
    <property type="entry name" value="GLYCOSYL_HYDROL_F5"/>
    <property type="match status" value="1"/>
</dbReference>
<keyword evidence="1" id="KW-0378">Hydrolase</keyword>
<evidence type="ECO:0000256" key="2">
    <source>
        <dbReference type="ARBA" id="ARBA00023295"/>
    </source>
</evidence>
<organism evidence="4 5">
    <name type="scientific">Aquabacterium olei</name>
    <dbReference type="NCBI Taxonomy" id="1296669"/>
    <lineage>
        <taxon>Bacteria</taxon>
        <taxon>Pseudomonadati</taxon>
        <taxon>Pseudomonadota</taxon>
        <taxon>Betaproteobacteria</taxon>
        <taxon>Burkholderiales</taxon>
        <taxon>Aquabacterium</taxon>
    </lineage>
</organism>
<dbReference type="EMBL" id="CP029210">
    <property type="protein sequence ID" value="AWI54473.1"/>
    <property type="molecule type" value="Genomic_DNA"/>
</dbReference>
<gene>
    <name evidence="4" type="ORF">DEH84_14355</name>
</gene>
<feature type="domain" description="Glycoside hydrolase family 5" evidence="3">
    <location>
        <begin position="307"/>
        <end position="511"/>
    </location>
</feature>
<proteinExistence type="predicted"/>
<dbReference type="GO" id="GO:0000272">
    <property type="term" value="P:polysaccharide catabolic process"/>
    <property type="evidence" value="ECO:0007669"/>
    <property type="project" value="InterPro"/>
</dbReference>
<evidence type="ECO:0000313" key="5">
    <source>
        <dbReference type="Proteomes" id="UP000244892"/>
    </source>
</evidence>
<name>A0A2U8FTU2_9BURK</name>
<dbReference type="Gene3D" id="3.20.20.80">
    <property type="entry name" value="Glycosidases"/>
    <property type="match status" value="1"/>
</dbReference>